<dbReference type="Gene3D" id="2.60.120.620">
    <property type="entry name" value="q2cbj1_9rhob like domain"/>
    <property type="match status" value="1"/>
</dbReference>
<protein>
    <recommendedName>
        <fullName evidence="2">Fe2OG dioxygenase domain-containing protein</fullName>
    </recommendedName>
</protein>
<proteinExistence type="predicted"/>
<organism evidence="1">
    <name type="scientific">marine metagenome</name>
    <dbReference type="NCBI Taxonomy" id="408172"/>
    <lineage>
        <taxon>unclassified sequences</taxon>
        <taxon>metagenomes</taxon>
        <taxon>ecological metagenomes</taxon>
    </lineage>
</organism>
<evidence type="ECO:0008006" key="2">
    <source>
        <dbReference type="Google" id="ProtNLM"/>
    </source>
</evidence>
<dbReference type="AlphaFoldDB" id="A0A382A3A3"/>
<evidence type="ECO:0000313" key="1">
    <source>
        <dbReference type="EMBL" id="SVA95403.1"/>
    </source>
</evidence>
<dbReference type="InterPro" id="IPR008775">
    <property type="entry name" value="Phytyl_CoA_dOase-like"/>
</dbReference>
<dbReference type="SUPFAM" id="SSF51197">
    <property type="entry name" value="Clavaminate synthase-like"/>
    <property type="match status" value="1"/>
</dbReference>
<dbReference type="EMBL" id="UINC01023541">
    <property type="protein sequence ID" value="SVA95403.1"/>
    <property type="molecule type" value="Genomic_DNA"/>
</dbReference>
<dbReference type="PANTHER" id="PTHR20883:SF46">
    <property type="entry name" value="PHYTANOYL-COA HYDROXYLASE"/>
    <property type="match status" value="1"/>
</dbReference>
<reference evidence="1" key="1">
    <citation type="submission" date="2018-05" db="EMBL/GenBank/DDBJ databases">
        <authorList>
            <person name="Lanie J.A."/>
            <person name="Ng W.-L."/>
            <person name="Kazmierczak K.M."/>
            <person name="Andrzejewski T.M."/>
            <person name="Davidsen T.M."/>
            <person name="Wayne K.J."/>
            <person name="Tettelin H."/>
            <person name="Glass J.I."/>
            <person name="Rusch D."/>
            <person name="Podicherti R."/>
            <person name="Tsui H.-C.T."/>
            <person name="Winkler M.E."/>
        </authorList>
    </citation>
    <scope>NUCLEOTIDE SEQUENCE</scope>
</reference>
<name>A0A382A3A3_9ZZZZ</name>
<dbReference type="PANTHER" id="PTHR20883">
    <property type="entry name" value="PHYTANOYL-COA DIOXYGENASE DOMAIN CONTAINING 1"/>
    <property type="match status" value="1"/>
</dbReference>
<dbReference type="Pfam" id="PF05721">
    <property type="entry name" value="PhyH"/>
    <property type="match status" value="1"/>
</dbReference>
<sequence>MTENIWNFSIKQKDEAISYYRKNGVVGFHDLLNSEDLNSILNGVNEAIKNGDLMYADDKFEAYQNDIIFSHPILEKYAKDKRVISITRELLNNPIELQHAKFAAKPKKNKTIGGIKWHQDFPFFPHTNYDLIACSIHLDDEEIDSGPLKVIPQSHELGVLSHCTDGKFMYHCTDEKKINGDKSTVLKCNAGDVTFHHCLTLHSSEPKKNDRDRRLIVYEYRAQDALQLSGAIWKSNGYQVEENTNNGKARFPNGVVIENRGTNGKLFDIYGKLKPSEPKQKTSISYDG</sequence>
<gene>
    <name evidence="1" type="ORF">METZ01_LOCUS148257</name>
</gene>
<accession>A0A382A3A3</accession>